<dbReference type="Pfam" id="PF23055">
    <property type="entry name" value="DUF7041"/>
    <property type="match status" value="1"/>
</dbReference>
<evidence type="ECO:0000259" key="2">
    <source>
        <dbReference type="Pfam" id="PF23055"/>
    </source>
</evidence>
<accession>A0A6H5G2E1</accession>
<dbReference type="OrthoDB" id="6620166at2759"/>
<evidence type="ECO:0000256" key="1">
    <source>
        <dbReference type="SAM" id="MobiDB-lite"/>
    </source>
</evidence>
<proteinExistence type="predicted"/>
<sequence length="266" mass="30534">MNDNGDSLTSGQATTDDAVSAVTIKLPPFWRRRPDLWFLQAESQFELRRITRERTKYNYVIGALDVDSMEQVSDIVSQPPGENCYEQMKAKLISIFSDSEEAKIRQLLQELELGDQKPSQFWRKMKDLAQNRLTDEILKTLWLQRLPTWVQQVLTGNKEAMTSLIITADRIVEITDSRPQVNAAVSGSNPEIARLVQAIENLVSRMNQLEAQPQRSRSRSRPDRSKPRRHRSSTPAQEGLCFYHSTYGDKARKCESPCSRRQPPKN</sequence>
<dbReference type="EMBL" id="CADCXU010004280">
    <property type="protein sequence ID" value="CAA9996016.1"/>
    <property type="molecule type" value="Genomic_DNA"/>
</dbReference>
<dbReference type="PANTHER" id="PTHR33327">
    <property type="entry name" value="ENDONUCLEASE"/>
    <property type="match status" value="1"/>
</dbReference>
<evidence type="ECO:0000313" key="3">
    <source>
        <dbReference type="EMBL" id="CAA9996016.1"/>
    </source>
</evidence>
<name>A0A6H5G2E1_9HEMI</name>
<feature type="region of interest" description="Disordered" evidence="1">
    <location>
        <begin position="208"/>
        <end position="242"/>
    </location>
</feature>
<gene>
    <name evidence="3" type="ORF">NTEN_LOCUS2669</name>
</gene>
<dbReference type="InterPro" id="IPR055469">
    <property type="entry name" value="DUF7041"/>
</dbReference>
<feature type="domain" description="DUF7041" evidence="2">
    <location>
        <begin position="26"/>
        <end position="109"/>
    </location>
</feature>
<protein>
    <recommendedName>
        <fullName evidence="2">DUF7041 domain-containing protein</fullName>
    </recommendedName>
</protein>
<dbReference type="PANTHER" id="PTHR33327:SF3">
    <property type="entry name" value="RNA-DIRECTED DNA POLYMERASE"/>
    <property type="match status" value="1"/>
</dbReference>
<organism evidence="3 4">
    <name type="scientific">Nesidiocoris tenuis</name>
    <dbReference type="NCBI Taxonomy" id="355587"/>
    <lineage>
        <taxon>Eukaryota</taxon>
        <taxon>Metazoa</taxon>
        <taxon>Ecdysozoa</taxon>
        <taxon>Arthropoda</taxon>
        <taxon>Hexapoda</taxon>
        <taxon>Insecta</taxon>
        <taxon>Pterygota</taxon>
        <taxon>Neoptera</taxon>
        <taxon>Paraneoptera</taxon>
        <taxon>Hemiptera</taxon>
        <taxon>Heteroptera</taxon>
        <taxon>Panheteroptera</taxon>
        <taxon>Cimicomorpha</taxon>
        <taxon>Miridae</taxon>
        <taxon>Dicyphina</taxon>
        <taxon>Nesidiocoris</taxon>
    </lineage>
</organism>
<keyword evidence="4" id="KW-1185">Reference proteome</keyword>
<dbReference type="AlphaFoldDB" id="A0A6H5G2E1"/>
<evidence type="ECO:0000313" key="4">
    <source>
        <dbReference type="Proteomes" id="UP000479000"/>
    </source>
</evidence>
<dbReference type="Proteomes" id="UP000479000">
    <property type="component" value="Unassembled WGS sequence"/>
</dbReference>
<reference evidence="3 4" key="1">
    <citation type="submission" date="2020-02" db="EMBL/GenBank/DDBJ databases">
        <authorList>
            <person name="Ferguson B K."/>
        </authorList>
    </citation>
    <scope>NUCLEOTIDE SEQUENCE [LARGE SCALE GENOMIC DNA]</scope>
</reference>